<evidence type="ECO:0000313" key="2">
    <source>
        <dbReference type="EMBL" id="KAK4023225.1"/>
    </source>
</evidence>
<gene>
    <name evidence="2" type="ORF">OUZ56_008648</name>
</gene>
<proteinExistence type="predicted"/>
<keyword evidence="3" id="KW-1185">Reference proteome</keyword>
<feature type="transmembrane region" description="Helical" evidence="1">
    <location>
        <begin position="38"/>
        <end position="57"/>
    </location>
</feature>
<name>A0ABR0ADL5_9CRUS</name>
<reference evidence="2 3" key="1">
    <citation type="journal article" date="2023" name="Nucleic Acids Res.">
        <title>The hologenome of Daphnia magna reveals possible DNA methylation and microbiome-mediated evolution of the host genome.</title>
        <authorList>
            <person name="Chaturvedi A."/>
            <person name="Li X."/>
            <person name="Dhandapani V."/>
            <person name="Marshall H."/>
            <person name="Kissane S."/>
            <person name="Cuenca-Cambronero M."/>
            <person name="Asole G."/>
            <person name="Calvet F."/>
            <person name="Ruiz-Romero M."/>
            <person name="Marangio P."/>
            <person name="Guigo R."/>
            <person name="Rago D."/>
            <person name="Mirbahai L."/>
            <person name="Eastwood N."/>
            <person name="Colbourne J.K."/>
            <person name="Zhou J."/>
            <person name="Mallon E."/>
            <person name="Orsini L."/>
        </authorList>
    </citation>
    <scope>NUCLEOTIDE SEQUENCE [LARGE SCALE GENOMIC DNA]</scope>
    <source>
        <strain evidence="2">LRV0_1</strain>
    </source>
</reference>
<evidence type="ECO:0000256" key="1">
    <source>
        <dbReference type="SAM" id="Phobius"/>
    </source>
</evidence>
<comment type="caution">
    <text evidence="2">The sequence shown here is derived from an EMBL/GenBank/DDBJ whole genome shotgun (WGS) entry which is preliminary data.</text>
</comment>
<dbReference type="EMBL" id="JAOYFB010000037">
    <property type="protein sequence ID" value="KAK4023225.1"/>
    <property type="molecule type" value="Genomic_DNA"/>
</dbReference>
<accession>A0ABR0ADL5</accession>
<sequence>MYYKGIYSLWRRSLIITPIDIETGCFTLFYDVGAFKKLKGFSIFCLPAVSIVFYVYLFELDSDRISFVYHRRAKDGPFN</sequence>
<organism evidence="2 3">
    <name type="scientific">Daphnia magna</name>
    <dbReference type="NCBI Taxonomy" id="35525"/>
    <lineage>
        <taxon>Eukaryota</taxon>
        <taxon>Metazoa</taxon>
        <taxon>Ecdysozoa</taxon>
        <taxon>Arthropoda</taxon>
        <taxon>Crustacea</taxon>
        <taxon>Branchiopoda</taxon>
        <taxon>Diplostraca</taxon>
        <taxon>Cladocera</taxon>
        <taxon>Anomopoda</taxon>
        <taxon>Daphniidae</taxon>
        <taxon>Daphnia</taxon>
    </lineage>
</organism>
<keyword evidence="1" id="KW-1133">Transmembrane helix</keyword>
<evidence type="ECO:0000313" key="3">
    <source>
        <dbReference type="Proteomes" id="UP001234178"/>
    </source>
</evidence>
<keyword evidence="1" id="KW-0812">Transmembrane</keyword>
<keyword evidence="1" id="KW-0472">Membrane</keyword>
<protein>
    <submittedName>
        <fullName evidence="2">Uncharacterized protein</fullName>
    </submittedName>
</protein>
<dbReference type="Proteomes" id="UP001234178">
    <property type="component" value="Unassembled WGS sequence"/>
</dbReference>